<evidence type="ECO:0000313" key="2">
    <source>
        <dbReference type="EMBL" id="EFH32158.1"/>
    </source>
</evidence>
<evidence type="ECO:0000256" key="1">
    <source>
        <dbReference type="SAM" id="MobiDB-lite"/>
    </source>
</evidence>
<dbReference type="EMBL" id="CM000950">
    <property type="protein sequence ID" value="EFH32158.1"/>
    <property type="molecule type" value="Genomic_DNA"/>
</dbReference>
<proteinExistence type="predicted"/>
<sequence>MRRLLRAVGPDAHARTRPSQAGERTVRHRGRRPQGAREPGPGSCPRHRSKRLNHITRGKKMKKMRLFAAAAATALAVSLPVTSAQAAEGPAAAPRLAAAAADGQLHAWEHAYRGGDHCYWTGSSRHWDGLKETSQPGCGGMRNRATSLENRGYEGVDAVNLYWDIDQEGAWACLSRGDMWMDLALGWETFSHKSWLNSGGYGESLHDNISSHQWVESC</sequence>
<dbReference type="eggNOG" id="ENOG502ZGQH">
    <property type="taxonomic scope" value="Bacteria"/>
</dbReference>
<dbReference type="AlphaFoldDB" id="D6X752"/>
<accession>D6X752</accession>
<protein>
    <submittedName>
        <fullName evidence="2">Predicted protein</fullName>
    </submittedName>
</protein>
<keyword evidence="3" id="KW-1185">Reference proteome</keyword>
<dbReference type="HOGENOM" id="CLU_1266314_0_0_11"/>
<evidence type="ECO:0000313" key="3">
    <source>
        <dbReference type="Proteomes" id="UP000002805"/>
    </source>
</evidence>
<reference evidence="3" key="2">
    <citation type="submission" date="2009-10" db="EMBL/GenBank/DDBJ databases">
        <title>The genome sequence of Streptomyces pristinaespiralis strain ATCC 25486.</title>
        <authorList>
            <consortium name="The Broad Institute Genome Sequencing Platform"/>
            <consortium name="Broad Institute Microbial Sequencing Center"/>
            <person name="Fischbach M."/>
            <person name="Godfrey P."/>
            <person name="Ward D."/>
            <person name="Young S."/>
            <person name="Zeng Q."/>
            <person name="Koehrsen M."/>
            <person name="Alvarado L."/>
            <person name="Berlin A.M."/>
            <person name="Bochicchio J."/>
            <person name="Borenstein D."/>
            <person name="Chapman S.B."/>
            <person name="Chen Z."/>
            <person name="Engels R."/>
            <person name="Freedman E."/>
            <person name="Gellesch M."/>
            <person name="Goldberg J."/>
            <person name="Griggs A."/>
            <person name="Gujja S."/>
            <person name="Heilman E.R."/>
            <person name="Heiman D.I."/>
            <person name="Hepburn T.A."/>
            <person name="Howarth C."/>
            <person name="Jen D."/>
            <person name="Larson L."/>
            <person name="Lewis B."/>
            <person name="Mehta T."/>
            <person name="Park D."/>
            <person name="Pearson M."/>
            <person name="Richards J."/>
            <person name="Roberts A."/>
            <person name="Saif S."/>
            <person name="Shea T.D."/>
            <person name="Shenoy N."/>
            <person name="Sisk P."/>
            <person name="Stolte C."/>
            <person name="Sykes S.N."/>
            <person name="Thomson T."/>
            <person name="Walk T."/>
            <person name="White J."/>
            <person name="Yandava C."/>
            <person name="Straight P."/>
            <person name="Clardy J."/>
            <person name="Hung D."/>
            <person name="Kolter R."/>
            <person name="Mekalanos J."/>
            <person name="Walker S."/>
            <person name="Walsh C.T."/>
            <person name="Wieland-Brown L.C."/>
            <person name="Haas B."/>
            <person name="Nusbaum C."/>
            <person name="Birren B."/>
        </authorList>
    </citation>
    <scope>NUCLEOTIDE SEQUENCE [LARGE SCALE GENOMIC DNA]</scope>
    <source>
        <strain evidence="3">ATCC 25486 / DSM 40338 / CBS 914.69 / JCM 4507 / NBRC 13074 / NRRL 2958 / 5647</strain>
    </source>
</reference>
<gene>
    <name evidence="2" type="ORF">SSDG_07422</name>
</gene>
<reference evidence="3" key="1">
    <citation type="submission" date="2008-02" db="EMBL/GenBank/DDBJ databases">
        <authorList>
            <consortium name="The Broad Institute Genome Sequencing Platform"/>
            <person name="Fischbach M."/>
            <person name="Ward D."/>
            <person name="Young S."/>
            <person name="Jaffe D."/>
            <person name="Gnerre S."/>
            <person name="Berlin A."/>
            <person name="Heiman D."/>
            <person name="Hepburn T."/>
            <person name="Sykes S."/>
            <person name="Alvarado L."/>
            <person name="Kodira C.D."/>
            <person name="Straight P."/>
            <person name="Clardy J."/>
            <person name="Hung D."/>
            <person name="Kolter R."/>
            <person name="Mekalanos J."/>
            <person name="Walker S."/>
            <person name="Walsh C.T."/>
            <person name="Lander E."/>
            <person name="Galagan J."/>
            <person name="Nusbaum C."/>
            <person name="Birren B."/>
        </authorList>
    </citation>
    <scope>NUCLEOTIDE SEQUENCE [LARGE SCALE GENOMIC DNA]</scope>
    <source>
        <strain evidence="3">ATCC 25486 / DSM 40338 / CBS 914.69 / JCM 4507 / NBRC 13074 / NRRL 2958 / 5647</strain>
    </source>
</reference>
<organism evidence="2 3">
    <name type="scientific">Streptomyces pristinaespiralis (strain ATCC 25486 / DSM 40338 / CBS 914.69 / JCM 4507 / KCC S-0507 / NBRC 13074 / NRRL 2958 / 5647)</name>
    <dbReference type="NCBI Taxonomy" id="457429"/>
    <lineage>
        <taxon>Bacteria</taxon>
        <taxon>Bacillati</taxon>
        <taxon>Actinomycetota</taxon>
        <taxon>Actinomycetes</taxon>
        <taxon>Kitasatosporales</taxon>
        <taxon>Streptomycetaceae</taxon>
        <taxon>Streptomyces</taxon>
    </lineage>
</organism>
<feature type="region of interest" description="Disordered" evidence="1">
    <location>
        <begin position="1"/>
        <end position="49"/>
    </location>
</feature>
<dbReference type="Proteomes" id="UP000002805">
    <property type="component" value="Chromosome"/>
</dbReference>
<name>D6X752_STRE2</name>